<dbReference type="SUPFAM" id="SSF117892">
    <property type="entry name" value="Band 7/SPFH domain"/>
    <property type="match status" value="1"/>
</dbReference>
<dbReference type="GO" id="GO:0072659">
    <property type="term" value="P:protein localization to plasma membrane"/>
    <property type="evidence" value="ECO:0007669"/>
    <property type="project" value="TreeGrafter"/>
</dbReference>
<accession>A0A1X6PA14</accession>
<dbReference type="Proteomes" id="UP000218209">
    <property type="component" value="Unassembled WGS sequence"/>
</dbReference>
<dbReference type="SMART" id="SM00244">
    <property type="entry name" value="PHB"/>
    <property type="match status" value="1"/>
</dbReference>
<reference evidence="8 9" key="1">
    <citation type="submission" date="2017-03" db="EMBL/GenBank/DDBJ databases">
        <title>WGS assembly of Porphyra umbilicalis.</title>
        <authorList>
            <person name="Brawley S.H."/>
            <person name="Blouin N.A."/>
            <person name="Ficko-Blean E."/>
            <person name="Wheeler G.L."/>
            <person name="Lohr M."/>
            <person name="Goodson H.V."/>
            <person name="Jenkins J.W."/>
            <person name="Blaby-Haas C.E."/>
            <person name="Helliwell K.E."/>
            <person name="Chan C."/>
            <person name="Marriage T."/>
            <person name="Bhattacharya D."/>
            <person name="Klein A.S."/>
            <person name="Badis Y."/>
            <person name="Brodie J."/>
            <person name="Cao Y."/>
            <person name="Collen J."/>
            <person name="Dittami S.M."/>
            <person name="Gachon C.M."/>
            <person name="Green B.R."/>
            <person name="Karpowicz S."/>
            <person name="Kim J.W."/>
            <person name="Kudahl U."/>
            <person name="Lin S."/>
            <person name="Michel G."/>
            <person name="Mittag M."/>
            <person name="Olson B.J."/>
            <person name="Pangilinan J."/>
            <person name="Peng Y."/>
            <person name="Qiu H."/>
            <person name="Shu S."/>
            <person name="Singer J.T."/>
            <person name="Smith A.G."/>
            <person name="Sprecher B.N."/>
            <person name="Wagner V."/>
            <person name="Wang W."/>
            <person name="Wang Z.-Y."/>
            <person name="Yan J."/>
            <person name="Yarish C."/>
            <person name="Zoeuner-Riek S."/>
            <person name="Zhuang Y."/>
            <person name="Zou Y."/>
            <person name="Lindquist E.A."/>
            <person name="Grimwood J."/>
            <person name="Barry K."/>
            <person name="Rokhsar D.S."/>
            <person name="Schmutz J."/>
            <person name="Stiller J.W."/>
            <person name="Grossman A.R."/>
            <person name="Prochnik S.E."/>
        </authorList>
    </citation>
    <scope>NUCLEOTIDE SEQUENCE [LARGE SCALE GENOMIC DNA]</scope>
    <source>
        <strain evidence="8">4086291</strain>
    </source>
</reference>
<keyword evidence="9" id="KW-1185">Reference proteome</keyword>
<dbReference type="OrthoDB" id="6080404at2759"/>
<dbReference type="InterPro" id="IPR036013">
    <property type="entry name" value="Band_7/SPFH_dom_sf"/>
</dbReference>
<feature type="region of interest" description="Disordered" evidence="6">
    <location>
        <begin position="444"/>
        <end position="475"/>
    </location>
</feature>
<organism evidence="8 9">
    <name type="scientific">Porphyra umbilicalis</name>
    <name type="common">Purple laver</name>
    <name type="synonym">Red alga</name>
    <dbReference type="NCBI Taxonomy" id="2786"/>
    <lineage>
        <taxon>Eukaryota</taxon>
        <taxon>Rhodophyta</taxon>
        <taxon>Bangiophyceae</taxon>
        <taxon>Bangiales</taxon>
        <taxon>Bangiaceae</taxon>
        <taxon>Porphyra</taxon>
    </lineage>
</organism>
<evidence type="ECO:0000259" key="7">
    <source>
        <dbReference type="SMART" id="SM00244"/>
    </source>
</evidence>
<dbReference type="EMBL" id="KV918829">
    <property type="protein sequence ID" value="OSX77731.1"/>
    <property type="molecule type" value="Genomic_DNA"/>
</dbReference>
<evidence type="ECO:0000256" key="1">
    <source>
        <dbReference type="ARBA" id="ARBA00004370"/>
    </source>
</evidence>
<dbReference type="GO" id="GO:0002020">
    <property type="term" value="F:protease binding"/>
    <property type="evidence" value="ECO:0007669"/>
    <property type="project" value="TreeGrafter"/>
</dbReference>
<comment type="subcellular location">
    <subcellularLocation>
        <location evidence="1">Membrane</location>
    </subcellularLocation>
</comment>
<evidence type="ECO:0000313" key="8">
    <source>
        <dbReference type="EMBL" id="OSX77731.1"/>
    </source>
</evidence>
<dbReference type="Pfam" id="PF01145">
    <property type="entry name" value="Band_7"/>
    <property type="match status" value="1"/>
</dbReference>
<name>A0A1X6PA14_PORUM</name>
<feature type="coiled-coil region" evidence="5">
    <location>
        <begin position="261"/>
        <end position="331"/>
    </location>
</feature>
<evidence type="ECO:0000256" key="3">
    <source>
        <dbReference type="ARBA" id="ARBA00023136"/>
    </source>
</evidence>
<dbReference type="PANTHER" id="PTHR13806:SF46">
    <property type="entry name" value="FLOTILLIN-1-RELATED"/>
    <property type="match status" value="1"/>
</dbReference>
<dbReference type="PANTHER" id="PTHR13806">
    <property type="entry name" value="FLOTILLIN-RELATED"/>
    <property type="match status" value="1"/>
</dbReference>
<evidence type="ECO:0000256" key="6">
    <source>
        <dbReference type="SAM" id="MobiDB-lite"/>
    </source>
</evidence>
<dbReference type="GO" id="GO:0005886">
    <property type="term" value="C:plasma membrane"/>
    <property type="evidence" value="ECO:0007669"/>
    <property type="project" value="TreeGrafter"/>
</dbReference>
<feature type="domain" description="Band 7" evidence="7">
    <location>
        <begin position="2"/>
        <end position="178"/>
    </location>
</feature>
<comment type="similarity">
    <text evidence="2 4">Belongs to the band 7/mec-2 family. Flotillin subfamily.</text>
</comment>
<keyword evidence="5" id="KW-0175">Coiled coil</keyword>
<evidence type="ECO:0000256" key="4">
    <source>
        <dbReference type="RuleBase" id="RU366054"/>
    </source>
</evidence>
<gene>
    <name evidence="8" type="ORF">BU14_0135s0005</name>
</gene>
<sequence length="475" mass="50902">MGNVVTCGPNTALVVSGGRESTIRIGGRAVVFPCIQRVDRLSLELRTLNVRSVNATTLQGVRICVEGIAQVKVSGYSESDTQVLTTDINAIRLAAQHFLGSSDKEIEVAICSSLEGHQRAILGTLTVESLIGDRRTFAEQVREIASDDMRRMGLEIVSYTISVITDEREYIESLGIRQTEIIKREAAEGAALHQNQARIKESDEKMARHLRVNLNQTKMQESDCSSRLLAAEYDSRVNAAAATTALAQSIQDAKERSKLYVETARADAERTEAELEVERRKIKKERLVLEKTIQARADAELYKSRKESEGIIQLANARAKERELMAKAEADGMRWKAAAFREFGEAALVTHALDRLPEVAAAVTAPLTQTERIVFVGGGDGGGGGSGPSRLSRDVEKMIAEVPETVKALTGLDITAAMHRYTGSLAAVDDVSVAAATSRGAAAIKARAEGPTAGSTAGGVGKGRGGPKPPVAPVA</sequence>
<dbReference type="InterPro" id="IPR001107">
    <property type="entry name" value="Band_7"/>
</dbReference>
<proteinExistence type="inferred from homology"/>
<evidence type="ECO:0000313" key="9">
    <source>
        <dbReference type="Proteomes" id="UP000218209"/>
    </source>
</evidence>
<dbReference type="AlphaFoldDB" id="A0A1X6PA14"/>
<evidence type="ECO:0000256" key="2">
    <source>
        <dbReference type="ARBA" id="ARBA00007161"/>
    </source>
</evidence>
<dbReference type="Gene3D" id="3.30.479.30">
    <property type="entry name" value="Band 7 domain"/>
    <property type="match status" value="1"/>
</dbReference>
<protein>
    <recommendedName>
        <fullName evidence="7">Band 7 domain-containing protein</fullName>
    </recommendedName>
</protein>
<keyword evidence="3" id="KW-0472">Membrane</keyword>
<dbReference type="InterPro" id="IPR027705">
    <property type="entry name" value="Flotillin_fam"/>
</dbReference>
<feature type="compositionally biased region" description="Gly residues" evidence="6">
    <location>
        <begin position="456"/>
        <end position="466"/>
    </location>
</feature>
<dbReference type="CDD" id="cd03399">
    <property type="entry name" value="SPFH_flotillin"/>
    <property type="match status" value="1"/>
</dbReference>
<evidence type="ECO:0000256" key="5">
    <source>
        <dbReference type="SAM" id="Coils"/>
    </source>
</evidence>